<dbReference type="Gene3D" id="3.40.30.10">
    <property type="entry name" value="Glutaredoxin"/>
    <property type="match status" value="3"/>
</dbReference>
<name>A0A3B0K9Q7_DROGU</name>
<dbReference type="GO" id="GO:0003756">
    <property type="term" value="F:protein disulfide isomerase activity"/>
    <property type="evidence" value="ECO:0007669"/>
    <property type="project" value="TreeGrafter"/>
</dbReference>
<evidence type="ECO:0000313" key="2">
    <source>
        <dbReference type="EMBL" id="SPP81761.1"/>
    </source>
</evidence>
<keyword evidence="3" id="KW-1185">Reference proteome</keyword>
<organism evidence="2 3">
    <name type="scientific">Drosophila guanche</name>
    <name type="common">Fruit fly</name>
    <dbReference type="NCBI Taxonomy" id="7266"/>
    <lineage>
        <taxon>Eukaryota</taxon>
        <taxon>Metazoa</taxon>
        <taxon>Ecdysozoa</taxon>
        <taxon>Arthropoda</taxon>
        <taxon>Hexapoda</taxon>
        <taxon>Insecta</taxon>
        <taxon>Pterygota</taxon>
        <taxon>Neoptera</taxon>
        <taxon>Endopterygota</taxon>
        <taxon>Diptera</taxon>
        <taxon>Brachycera</taxon>
        <taxon>Muscomorpha</taxon>
        <taxon>Ephydroidea</taxon>
        <taxon>Drosophilidae</taxon>
        <taxon>Drosophila</taxon>
        <taxon>Sophophora</taxon>
    </lineage>
</organism>
<dbReference type="InterPro" id="IPR036249">
    <property type="entry name" value="Thioredoxin-like_sf"/>
</dbReference>
<sequence length="428" mass="49353">MDFVCFRLTTRFVTYHRNTKMKLYVAGWMLLQLLWHSLEQELVPSPGGISNVTQISEANINSTLSSNEVVFLNFYADWCHFSRRLAPIFEHAATQLKLEFPEPGKVQLGRVDCVKEVALADLYDIQKFPTLRLFYRGQPVRREYRGLRTSEALVKYVKSQLRSAIVEFNNSEDLSMIDPKRRAVIAYIADTEHPAYGIFQMMADRFKNDCDFYMHIGEDLAPDLEHKAAMPKQLPALVFRPDVARTHGQDEFCAGSLEDPAQVEPWILAKCVPLVRAVNFGNVEELIEERLPLLLLFHLPEDDVAIKDFKAIVEMQLSDQRSKFNFVTVDGWKFEHSVKHMGLSAKNLPIIAIDSLKFMYPFTKFSDMYIPGRLKQFMQDFSSNQTVVDRKIIEHSPSTDEQNPPRPVSTFKELGPSKHRYSLLHDEL</sequence>
<dbReference type="STRING" id="7266.A0A3B0K9Q7"/>
<dbReference type="SUPFAM" id="SSF52833">
    <property type="entry name" value="Thioredoxin-like"/>
    <property type="match status" value="3"/>
</dbReference>
<evidence type="ECO:0000259" key="1">
    <source>
        <dbReference type="PROSITE" id="PS51352"/>
    </source>
</evidence>
<dbReference type="GO" id="GO:0005789">
    <property type="term" value="C:endoplasmic reticulum membrane"/>
    <property type="evidence" value="ECO:0007669"/>
    <property type="project" value="TreeGrafter"/>
</dbReference>
<dbReference type="PANTHER" id="PTHR46295">
    <property type="entry name" value="ENDOPLASMIC RETICULUM RESIDENT PROTEIN 44"/>
    <property type="match status" value="1"/>
</dbReference>
<dbReference type="PANTHER" id="PTHR46295:SF1">
    <property type="entry name" value="ENDOPLASMIC RETICULUM RESIDENT PROTEIN 44"/>
    <property type="match status" value="1"/>
</dbReference>
<evidence type="ECO:0000313" key="3">
    <source>
        <dbReference type="Proteomes" id="UP000268350"/>
    </source>
</evidence>
<dbReference type="Pfam" id="PF13848">
    <property type="entry name" value="Thioredoxin_6"/>
    <property type="match status" value="1"/>
</dbReference>
<gene>
    <name evidence="2" type="ORF">DGUA_6G013499</name>
</gene>
<dbReference type="GO" id="GO:0005793">
    <property type="term" value="C:endoplasmic reticulum-Golgi intermediate compartment"/>
    <property type="evidence" value="ECO:0007669"/>
    <property type="project" value="TreeGrafter"/>
</dbReference>
<protein>
    <submittedName>
        <fullName evidence="2">Blast:Endoplasmic reticulum resident protein 44</fullName>
    </submittedName>
</protein>
<dbReference type="InterPro" id="IPR052643">
    <property type="entry name" value="ERP44"/>
</dbReference>
<dbReference type="OrthoDB" id="427280at2759"/>
<dbReference type="PROSITE" id="PS51352">
    <property type="entry name" value="THIOREDOXIN_2"/>
    <property type="match status" value="1"/>
</dbReference>
<dbReference type="AlphaFoldDB" id="A0A3B0K9Q7"/>
<dbReference type="Pfam" id="PF00085">
    <property type="entry name" value="Thioredoxin"/>
    <property type="match status" value="1"/>
</dbReference>
<dbReference type="GO" id="GO:0006457">
    <property type="term" value="P:protein folding"/>
    <property type="evidence" value="ECO:0007669"/>
    <property type="project" value="TreeGrafter"/>
</dbReference>
<feature type="domain" description="Thioredoxin" evidence="1">
    <location>
        <begin position="31"/>
        <end position="162"/>
    </location>
</feature>
<accession>A0A3B0K9Q7</accession>
<dbReference type="Proteomes" id="UP000268350">
    <property type="component" value="Unassembled WGS sequence"/>
</dbReference>
<reference evidence="3" key="1">
    <citation type="submission" date="2018-01" db="EMBL/GenBank/DDBJ databases">
        <authorList>
            <person name="Alioto T."/>
            <person name="Alioto T."/>
        </authorList>
    </citation>
    <scope>NUCLEOTIDE SEQUENCE [LARGE SCALE GENOMIC DNA]</scope>
</reference>
<dbReference type="InterPro" id="IPR013766">
    <property type="entry name" value="Thioredoxin_domain"/>
</dbReference>
<dbReference type="OMA" id="NDCDFYI"/>
<proteinExistence type="predicted"/>
<dbReference type="EMBL" id="OUUW01000006">
    <property type="protein sequence ID" value="SPP81761.1"/>
    <property type="molecule type" value="Genomic_DNA"/>
</dbReference>